<dbReference type="InterPro" id="IPR005546">
    <property type="entry name" value="Autotransporte_beta"/>
</dbReference>
<comment type="caution">
    <text evidence="2">The sequence shown here is derived from an EMBL/GenBank/DDBJ whole genome shotgun (WGS) entry which is preliminary data.</text>
</comment>
<gene>
    <name evidence="2" type="ORF">A9309_08485</name>
</gene>
<organism evidence="2 3">
    <name type="scientific">Moraxella lacunata</name>
    <dbReference type="NCBI Taxonomy" id="477"/>
    <lineage>
        <taxon>Bacteria</taxon>
        <taxon>Pseudomonadati</taxon>
        <taxon>Pseudomonadota</taxon>
        <taxon>Gammaproteobacteria</taxon>
        <taxon>Moraxellales</taxon>
        <taxon>Moraxellaceae</taxon>
        <taxon>Moraxella</taxon>
    </lineage>
</organism>
<dbReference type="AlphaFoldDB" id="A0A1B8PYL5"/>
<dbReference type="GO" id="GO:0019867">
    <property type="term" value="C:outer membrane"/>
    <property type="evidence" value="ECO:0007669"/>
    <property type="project" value="InterPro"/>
</dbReference>
<dbReference type="NCBIfam" id="TIGR01414">
    <property type="entry name" value="autotrans_barl"/>
    <property type="match status" value="1"/>
</dbReference>
<dbReference type="OrthoDB" id="6647264at2"/>
<dbReference type="EMBL" id="LZMS01000074">
    <property type="protein sequence ID" value="OBX61201.1"/>
    <property type="molecule type" value="Genomic_DNA"/>
</dbReference>
<dbReference type="SMART" id="SM00869">
    <property type="entry name" value="Autotransporter"/>
    <property type="match status" value="1"/>
</dbReference>
<dbReference type="Proteomes" id="UP000092607">
    <property type="component" value="Unassembled WGS sequence"/>
</dbReference>
<dbReference type="InterPro" id="IPR006315">
    <property type="entry name" value="OM_autotransptr_brl_dom"/>
</dbReference>
<accession>A0A1B8PYL5</accession>
<proteinExistence type="predicted"/>
<dbReference type="SUPFAM" id="SSF103515">
    <property type="entry name" value="Autotransporter"/>
    <property type="match status" value="1"/>
</dbReference>
<evidence type="ECO:0000259" key="1">
    <source>
        <dbReference type="PROSITE" id="PS51208"/>
    </source>
</evidence>
<evidence type="ECO:0000313" key="3">
    <source>
        <dbReference type="Proteomes" id="UP000092607"/>
    </source>
</evidence>
<evidence type="ECO:0000313" key="2">
    <source>
        <dbReference type="EMBL" id="OBX61201.1"/>
    </source>
</evidence>
<sequence>MGGAGTGKLVAKNNDSSIVADTLTIAAKTGSRGDVLIEDNAYLEVQDITVGEQGVGNLTFKQLWQIYPIQNITLGKSQTGVGTLHLDTETSTAINTITVGEQGQGVLKITGTDKQPAMLEVHQIQRSPDAQRSEIHLNGAGLVFTQDQNNLFAGFNQNNKIEIGKEGLWVQMGDLHRDDTPANVIINPEAVITGDVGQTVAVTIDEQNEFVSGGFIMNGSGMLTLSENSKKFTGDIGAIDGTLKIDGNLKMAGENLVIGISDYNEDSKIDKDDRYGKVIVTGTADIDNGNLKALTQDFIKDTNKSTVWHNVLTAGTLNGRFKNITDNSPLVDFEADYSDTNKVHLKLAQQGPTPTPNIVGTFENAVNSQNKNSLLNLAQVLDTHKDTNTNPLGLALTLGASGLDNAKLTQGASELAPLMHGSTAHVIANAQDYAFGAIHARHLDRSRSVWAKAIGTQGKLQENELLDYDTTDIGAIVGADTAVGRGNIGLALSYIHSDVDSRGNARHDATVKSTQVLGYGDYDINDRVSVHATVGVGRADIDGKRHISTLTAGNTATATADYTADTAQAGFEIRHRFGTDTRRITPFIGMKYTHVSSDGYTETGAGVYNLAVQKASFNEISQNFGIRLQQAISPRTTITGELSGSVYGGERTPITASFVNADDSAFTLNGQELGRTAGNVGLGMTYKPTTNTTLSLGYQGQWRKNYDNQGAALGFEMKF</sequence>
<reference evidence="2 3" key="1">
    <citation type="submission" date="2016-06" db="EMBL/GenBank/DDBJ databases">
        <title>Draft genome of Moraxella lacunata CCUG 57757A.</title>
        <authorList>
            <person name="Salva-Serra F."/>
            <person name="Engstrom-Jakobsson H."/>
            <person name="Thorell K."/>
            <person name="Gonzales-Siles L."/>
            <person name="Karlsson R."/>
            <person name="Boulund F."/>
            <person name="Engstrand L."/>
            <person name="Kristiansson E."/>
            <person name="Moore E."/>
        </authorList>
    </citation>
    <scope>NUCLEOTIDE SEQUENCE [LARGE SCALE GENOMIC DNA]</scope>
    <source>
        <strain evidence="2 3">CCUG 57757A</strain>
    </source>
</reference>
<name>A0A1B8PYL5_MORLA</name>
<protein>
    <recommendedName>
        <fullName evidence="1">Autotransporter domain-containing protein</fullName>
    </recommendedName>
</protein>
<dbReference type="PROSITE" id="PS51208">
    <property type="entry name" value="AUTOTRANSPORTER"/>
    <property type="match status" value="1"/>
</dbReference>
<dbReference type="Gene3D" id="2.40.128.130">
    <property type="entry name" value="Autotransporter beta-domain"/>
    <property type="match status" value="1"/>
</dbReference>
<dbReference type="Pfam" id="PF03797">
    <property type="entry name" value="Autotransporter"/>
    <property type="match status" value="1"/>
</dbReference>
<feature type="domain" description="Autotransporter" evidence="1">
    <location>
        <begin position="442"/>
        <end position="719"/>
    </location>
</feature>
<dbReference type="RefSeq" id="WP_065274040.1">
    <property type="nucleotide sequence ID" value="NZ_LZMS01000074.1"/>
</dbReference>
<dbReference type="InterPro" id="IPR036709">
    <property type="entry name" value="Autotransporte_beta_dom_sf"/>
</dbReference>